<evidence type="ECO:0000256" key="3">
    <source>
        <dbReference type="ARBA" id="ARBA00010724"/>
    </source>
</evidence>
<dbReference type="GO" id="GO:0031593">
    <property type="term" value="F:polyubiquitin modification-dependent protein binding"/>
    <property type="evidence" value="ECO:0007669"/>
    <property type="project" value="TreeGrafter"/>
</dbReference>
<evidence type="ECO:0000256" key="11">
    <source>
        <dbReference type="ARBA" id="ARBA00023049"/>
    </source>
</evidence>
<dbReference type="GO" id="GO:0004222">
    <property type="term" value="F:metalloendopeptidase activity"/>
    <property type="evidence" value="ECO:0007669"/>
    <property type="project" value="InterPro"/>
</dbReference>
<keyword evidence="11" id="KW-0482">Metalloprotease</keyword>
<feature type="compositionally biased region" description="Polar residues" evidence="17">
    <location>
        <begin position="1011"/>
        <end position="1021"/>
    </location>
</feature>
<accession>A0A8D2M5K0</accession>
<dbReference type="PANTHER" id="PTHR21220">
    <property type="entry name" value="DNA-DEPENDENT METALLOPROTEASE SPRTN"/>
    <property type="match status" value="1"/>
</dbReference>
<dbReference type="GO" id="GO:0006508">
    <property type="term" value="P:proteolysis"/>
    <property type="evidence" value="ECO:0007669"/>
    <property type="project" value="UniProtKB-KW"/>
</dbReference>
<dbReference type="Pfam" id="PF10263">
    <property type="entry name" value="SprT-like"/>
    <property type="match status" value="1"/>
</dbReference>
<dbReference type="Proteomes" id="UP000694413">
    <property type="component" value="Unassembled WGS sequence"/>
</dbReference>
<feature type="compositionally biased region" description="Polar residues" evidence="17">
    <location>
        <begin position="795"/>
        <end position="809"/>
    </location>
</feature>
<dbReference type="GO" id="GO:0005634">
    <property type="term" value="C:nucleus"/>
    <property type="evidence" value="ECO:0007669"/>
    <property type="project" value="UniProtKB-SubCell"/>
</dbReference>
<organism evidence="20 21">
    <name type="scientific">Zonotrichia albicollis</name>
    <name type="common">White-throated sparrow</name>
    <name type="synonym">Fringilla albicollis</name>
    <dbReference type="NCBI Taxonomy" id="44394"/>
    <lineage>
        <taxon>Eukaryota</taxon>
        <taxon>Metazoa</taxon>
        <taxon>Chordata</taxon>
        <taxon>Craniata</taxon>
        <taxon>Vertebrata</taxon>
        <taxon>Euteleostomi</taxon>
        <taxon>Archelosauria</taxon>
        <taxon>Archosauria</taxon>
        <taxon>Dinosauria</taxon>
        <taxon>Saurischia</taxon>
        <taxon>Theropoda</taxon>
        <taxon>Coelurosauria</taxon>
        <taxon>Aves</taxon>
        <taxon>Neognathae</taxon>
        <taxon>Neoaves</taxon>
        <taxon>Telluraves</taxon>
        <taxon>Australaves</taxon>
        <taxon>Passeriformes</taxon>
        <taxon>Passerellidae</taxon>
        <taxon>Zonotrichia</taxon>
    </lineage>
</organism>
<name>A0A8D2M5K0_ZONAL</name>
<evidence type="ECO:0000256" key="5">
    <source>
        <dbReference type="ARBA" id="ARBA00022670"/>
    </source>
</evidence>
<dbReference type="Gene3D" id="3.30.160.60">
    <property type="entry name" value="Classic Zinc Finger"/>
    <property type="match status" value="1"/>
</dbReference>
<evidence type="ECO:0000256" key="6">
    <source>
        <dbReference type="ARBA" id="ARBA00022723"/>
    </source>
</evidence>
<dbReference type="SMART" id="SM00734">
    <property type="entry name" value="ZnF_Rad18"/>
    <property type="match status" value="1"/>
</dbReference>
<dbReference type="InterPro" id="IPR044245">
    <property type="entry name" value="Spartan"/>
</dbReference>
<evidence type="ECO:0000256" key="10">
    <source>
        <dbReference type="ARBA" id="ARBA00022833"/>
    </source>
</evidence>
<evidence type="ECO:0000256" key="7">
    <source>
        <dbReference type="ARBA" id="ARBA00022763"/>
    </source>
</evidence>
<dbReference type="GO" id="GO:0006281">
    <property type="term" value="P:DNA repair"/>
    <property type="evidence" value="ECO:0007669"/>
    <property type="project" value="UniProtKB-KW"/>
</dbReference>
<feature type="region of interest" description="Disordered" evidence="17">
    <location>
        <begin position="832"/>
        <end position="895"/>
    </location>
</feature>
<proteinExistence type="inferred from homology"/>
<feature type="compositionally biased region" description="Basic and acidic residues" evidence="17">
    <location>
        <begin position="869"/>
        <end position="879"/>
    </location>
</feature>
<evidence type="ECO:0000313" key="21">
    <source>
        <dbReference type="Proteomes" id="UP000694413"/>
    </source>
</evidence>
<dbReference type="FunFam" id="3.30.160.60:FF:000331">
    <property type="entry name" value="E3 ubiquitin-protein ligase RAD18"/>
    <property type="match status" value="1"/>
</dbReference>
<feature type="region of interest" description="Disordered" evidence="17">
    <location>
        <begin position="786"/>
        <end position="817"/>
    </location>
</feature>
<protein>
    <recommendedName>
        <fullName evidence="14">DNA-dependent metalloprotease SPRTN</fullName>
    </recommendedName>
    <alternativeName>
        <fullName evidence="15">Protein with SprT-like domain at the N terminus</fullName>
    </alternativeName>
</protein>
<feature type="region of interest" description="Disordered" evidence="17">
    <location>
        <begin position="995"/>
        <end position="1027"/>
    </location>
</feature>
<evidence type="ECO:0000256" key="17">
    <source>
        <dbReference type="SAM" id="MobiDB-lite"/>
    </source>
</evidence>
<feature type="region of interest" description="Disordered" evidence="17">
    <location>
        <begin position="486"/>
        <end position="516"/>
    </location>
</feature>
<gene>
    <name evidence="20" type="primary">SPRTN</name>
</gene>
<reference evidence="20" key="1">
    <citation type="submission" date="2025-08" db="UniProtKB">
        <authorList>
            <consortium name="Ensembl"/>
        </authorList>
    </citation>
    <scope>IDENTIFICATION</scope>
</reference>
<dbReference type="InterPro" id="IPR006640">
    <property type="entry name" value="SprT-like_domain"/>
</dbReference>
<evidence type="ECO:0000256" key="13">
    <source>
        <dbReference type="ARBA" id="ARBA00023242"/>
    </source>
</evidence>
<dbReference type="PANTHER" id="PTHR21220:SF0">
    <property type="entry name" value="DNA-DEPENDENT METALLOPROTEASE SPRTN"/>
    <property type="match status" value="1"/>
</dbReference>
<evidence type="ECO:0000256" key="2">
    <source>
        <dbReference type="ARBA" id="ARBA00004286"/>
    </source>
</evidence>
<dbReference type="PROSITE" id="PS51908">
    <property type="entry name" value="ZF_UBZ4"/>
    <property type="match status" value="1"/>
</dbReference>
<dbReference type="Pfam" id="PF22934">
    <property type="entry name" value="SPRTN_ZBD"/>
    <property type="match status" value="1"/>
</dbReference>
<keyword evidence="18" id="KW-0472">Membrane</keyword>
<keyword evidence="12 16" id="KW-0234">DNA repair</keyword>
<comment type="similarity">
    <text evidence="3">Belongs to the Spartan family.</text>
</comment>
<evidence type="ECO:0000256" key="12">
    <source>
        <dbReference type="ARBA" id="ARBA00023204"/>
    </source>
</evidence>
<sequence>MAELVDVEQRGALDAQLPDGRLHGSRPVLQEQLAGLGGLAQADELGHGPAGGPRPAPQRAVRGQLEHQHVRQLPDALVHLGPQLLHGLAHGLVRQVLVQFIQEIHRPLEVPLSNADVQVLGQLLDPLKREVNDLLLSGGLILLLLVLILVEGVGGFGGRRGGPGQRLLLQAPLLAEGAIALGLLQHLQPLLLDLGVLSLEDAALGEHEQLEHVLHRRVVLDVDHGQPVQGVQGVVAVGAAAVGQGGGHEQAVVHEEGVHPLDLRHVVGVVLHQVAVVDQVLAGALGQEVAAALHLLQEGGEGALPPFLVGGRVLARQRQEGVGGGGAAGAQRGVVAVGLEQQGLGDGLHDALLLGEDVAELVHLALQVADLSRRLDELPVVLVDVALQALRRLLAERLDALPVLLQVPVTVRLLRQLLHVLPRREAARLQLPPQPAPAAALAQRQRHVRAAAAAARYPPRRYRGHDTAPRLRPAARRQERLPAVTRWGRAGRAGAEERKEKERKGKGREGKEGAEGTAAACALGKTRRQQPAGRCCACAAVLRLPVAAVPAEGPALGMEDEDFLLALRLQREWEEQDKAAAVAAKRPDVSPYRSSHRPLSVVDEAWELLDPSPDVHGLFVHFNQTLFWGKLEAVTVSWSPRMTSSAGICSYHERSGLCSIRLSEPLLKLRPRKDLVETLLHEMIHALLFVTHNYKDRESHGPEFCKHMRRINLLTGANVTIYHNFYDEINLYRQHWWRCNGPCQSRAPYFGYVKRSMNRAPSAHDFWWDEHQKTCGGTFIKVKEPDKFSEKSKQKTQTAKPPLFKSTNKGKTEMHGNCKDLTPFSGTGYRLGGGDGVLSEKNTNASSSTASSETHSSLHRSAVGTTPVPKKEIKLEKSPHGSIFPLRTNGASERSSLALKREFPKLSAADSEDGENNWGLPARMARVAEGTSSQGSPVGKRAVPSSSWSPKRICLEQTPRAQGASEKKSLECANTLQQWPQKKDKTAFEKYFSKKGGTDVTTTKKPRAEFTQPSASPSNPVRQERRVSCPVCETDVLESEINEHLDSCLS</sequence>
<dbReference type="GO" id="GO:0003697">
    <property type="term" value="F:single-stranded DNA binding"/>
    <property type="evidence" value="ECO:0007669"/>
    <property type="project" value="InterPro"/>
</dbReference>
<feature type="region of interest" description="Disordered" evidence="17">
    <location>
        <begin position="41"/>
        <end position="62"/>
    </location>
</feature>
<keyword evidence="9" id="KW-0378">Hydrolase</keyword>
<dbReference type="Ensembl" id="ENSZALT00000004220.1">
    <property type="protein sequence ID" value="ENSZALP00000002534.1"/>
    <property type="gene ID" value="ENSZALG00000002677.1"/>
</dbReference>
<keyword evidence="18" id="KW-1133">Transmembrane helix</keyword>
<keyword evidence="13" id="KW-0539">Nucleus</keyword>
<evidence type="ECO:0000256" key="9">
    <source>
        <dbReference type="ARBA" id="ARBA00022801"/>
    </source>
</evidence>
<keyword evidence="10" id="KW-0862">Zinc</keyword>
<feature type="compositionally biased region" description="Low complexity" evidence="17">
    <location>
        <begin position="839"/>
        <end position="855"/>
    </location>
</feature>
<dbReference type="InterPro" id="IPR006642">
    <property type="entry name" value="Rad18_UBZ4"/>
</dbReference>
<keyword evidence="7 16" id="KW-0227">DNA damage</keyword>
<dbReference type="GO" id="GO:0005694">
    <property type="term" value="C:chromosome"/>
    <property type="evidence" value="ECO:0007669"/>
    <property type="project" value="UniProtKB-SubCell"/>
</dbReference>
<keyword evidence="21" id="KW-1185">Reference proteome</keyword>
<evidence type="ECO:0000259" key="19">
    <source>
        <dbReference type="PROSITE" id="PS51908"/>
    </source>
</evidence>
<keyword evidence="6" id="KW-0479">Metal-binding</keyword>
<feature type="transmembrane region" description="Helical" evidence="18">
    <location>
        <begin position="134"/>
        <end position="155"/>
    </location>
</feature>
<keyword evidence="4" id="KW-0158">Chromosome</keyword>
<evidence type="ECO:0000256" key="14">
    <source>
        <dbReference type="ARBA" id="ARBA00023885"/>
    </source>
</evidence>
<evidence type="ECO:0000256" key="15">
    <source>
        <dbReference type="ARBA" id="ARBA00030396"/>
    </source>
</evidence>
<evidence type="ECO:0000256" key="18">
    <source>
        <dbReference type="SAM" id="Phobius"/>
    </source>
</evidence>
<evidence type="ECO:0000256" key="16">
    <source>
        <dbReference type="PROSITE-ProRule" id="PRU01256"/>
    </source>
</evidence>
<feature type="compositionally biased region" description="Basic and acidic residues" evidence="17">
    <location>
        <begin position="494"/>
        <end position="514"/>
    </location>
</feature>
<evidence type="ECO:0000313" key="20">
    <source>
        <dbReference type="Ensembl" id="ENSZALP00000002534.1"/>
    </source>
</evidence>
<evidence type="ECO:0000256" key="8">
    <source>
        <dbReference type="ARBA" id="ARBA00022771"/>
    </source>
</evidence>
<comment type="subcellular location">
    <subcellularLocation>
        <location evidence="2">Chromosome</location>
    </subcellularLocation>
    <subcellularLocation>
        <location evidence="1">Nucleus</location>
    </subcellularLocation>
</comment>
<keyword evidence="8 16" id="KW-0863">Zinc-finger</keyword>
<keyword evidence="18" id="KW-0812">Transmembrane</keyword>
<reference evidence="20" key="2">
    <citation type="submission" date="2025-09" db="UniProtKB">
        <authorList>
            <consortium name="Ensembl"/>
        </authorList>
    </citation>
    <scope>IDENTIFICATION</scope>
</reference>
<dbReference type="SMART" id="SM00731">
    <property type="entry name" value="SprT"/>
    <property type="match status" value="1"/>
</dbReference>
<evidence type="ECO:0000256" key="1">
    <source>
        <dbReference type="ARBA" id="ARBA00004123"/>
    </source>
</evidence>
<dbReference type="InterPro" id="IPR055220">
    <property type="entry name" value="SPRTN_ZBD"/>
</dbReference>
<keyword evidence="5" id="KW-0645">Protease</keyword>
<feature type="domain" description="UBZ4-type" evidence="19">
    <location>
        <begin position="1026"/>
        <end position="1050"/>
    </location>
</feature>
<dbReference type="AlphaFoldDB" id="A0A8D2M5K0"/>
<evidence type="ECO:0000256" key="4">
    <source>
        <dbReference type="ARBA" id="ARBA00022454"/>
    </source>
</evidence>
<dbReference type="GO" id="GO:0008270">
    <property type="term" value="F:zinc ion binding"/>
    <property type="evidence" value="ECO:0007669"/>
    <property type="project" value="UniProtKB-KW"/>
</dbReference>